<dbReference type="KEGG" id="adin:H7849_11515"/>
<keyword evidence="2" id="KW-0282">Flagellum</keyword>
<dbReference type="InterPro" id="IPR009384">
    <property type="entry name" value="SwrD-like"/>
</dbReference>
<gene>
    <name evidence="2" type="ORF">H7849_11515</name>
</gene>
<evidence type="ECO:0000313" key="2">
    <source>
        <dbReference type="EMBL" id="QNI34456.1"/>
    </source>
</evidence>
<evidence type="ECO:0000256" key="1">
    <source>
        <dbReference type="SAM" id="MobiDB-lite"/>
    </source>
</evidence>
<organism evidence="2 3">
    <name type="scientific">Alloacidobacterium dinghuense</name>
    <dbReference type="NCBI Taxonomy" id="2763107"/>
    <lineage>
        <taxon>Bacteria</taxon>
        <taxon>Pseudomonadati</taxon>
        <taxon>Acidobacteriota</taxon>
        <taxon>Terriglobia</taxon>
        <taxon>Terriglobales</taxon>
        <taxon>Acidobacteriaceae</taxon>
        <taxon>Alloacidobacterium</taxon>
    </lineage>
</organism>
<keyword evidence="3" id="KW-1185">Reference proteome</keyword>
<dbReference type="RefSeq" id="WP_186746649.1">
    <property type="nucleotide sequence ID" value="NZ_CP060394.1"/>
</dbReference>
<reference evidence="2 3" key="1">
    <citation type="submission" date="2020-08" db="EMBL/GenBank/DDBJ databases">
        <title>Edaphobacter telluris sp. nov. and Acidobacterium dinghuensis sp. nov., two acidobacteria isolated from forest soil.</title>
        <authorList>
            <person name="Fu J."/>
            <person name="Qiu L."/>
        </authorList>
    </citation>
    <scope>NUCLEOTIDE SEQUENCE [LARGE SCALE GENOMIC DNA]</scope>
    <source>
        <strain evidence="2">4Y35</strain>
    </source>
</reference>
<sequence>MIELTRLNGQAMIVNCDLIKYVESSPDTMLTLIHGEKIVVSEPSEEVVRRISAYRAMLLIQVLAQISSGSVSDLANIAASGASLRALAAEQAIHSGELPDGSEDTAQQRRRRNELL</sequence>
<keyword evidence="2" id="KW-0966">Cell projection</keyword>
<dbReference type="PANTHER" id="PTHR39185">
    <property type="entry name" value="SWARMING MOTILITY PROTEIN SWRD"/>
    <property type="match status" value="1"/>
</dbReference>
<name>A0A7G8BPI6_9BACT</name>
<dbReference type="Pfam" id="PF06289">
    <property type="entry name" value="FlbD"/>
    <property type="match status" value="1"/>
</dbReference>
<protein>
    <submittedName>
        <fullName evidence="2">Flagellar FlbD family protein</fullName>
    </submittedName>
</protein>
<feature type="region of interest" description="Disordered" evidence="1">
    <location>
        <begin position="95"/>
        <end position="116"/>
    </location>
</feature>
<dbReference type="AlphaFoldDB" id="A0A7G8BPI6"/>
<proteinExistence type="predicted"/>
<dbReference type="EMBL" id="CP060394">
    <property type="protein sequence ID" value="QNI34456.1"/>
    <property type="molecule type" value="Genomic_DNA"/>
</dbReference>
<keyword evidence="2" id="KW-0969">Cilium</keyword>
<evidence type="ECO:0000313" key="3">
    <source>
        <dbReference type="Proteomes" id="UP000515312"/>
    </source>
</evidence>
<dbReference type="PANTHER" id="PTHR39185:SF1">
    <property type="entry name" value="SWARMING MOTILITY PROTEIN SWRD"/>
    <property type="match status" value="1"/>
</dbReference>
<dbReference type="Proteomes" id="UP000515312">
    <property type="component" value="Chromosome"/>
</dbReference>
<accession>A0A7G8BPI6</accession>